<evidence type="ECO:0000256" key="2">
    <source>
        <dbReference type="SAM" id="MobiDB-lite"/>
    </source>
</evidence>
<evidence type="ECO:0000313" key="6">
    <source>
        <dbReference type="Proteomes" id="UP000009172"/>
    </source>
</evidence>
<feature type="domain" description="RING-type" evidence="4">
    <location>
        <begin position="384"/>
        <end position="427"/>
    </location>
</feature>
<reference evidence="6" key="1">
    <citation type="journal article" date="2012" name="MBio">
        <title>Comparative genome analysis of Trichophyton rubrum and related dermatophytes reveals candidate genes involved in infection.</title>
        <authorList>
            <person name="Martinez D.A."/>
            <person name="Oliver B.G."/>
            <person name="Graeser Y."/>
            <person name="Goldberg J.M."/>
            <person name="Li W."/>
            <person name="Martinez-Rossi N.M."/>
            <person name="Monod M."/>
            <person name="Shelest E."/>
            <person name="Barton R.C."/>
            <person name="Birch E."/>
            <person name="Brakhage A.A."/>
            <person name="Chen Z."/>
            <person name="Gurr S.J."/>
            <person name="Heiman D."/>
            <person name="Heitman J."/>
            <person name="Kosti I."/>
            <person name="Rossi A."/>
            <person name="Saif S."/>
            <person name="Samalova M."/>
            <person name="Saunders C.W."/>
            <person name="Shea T."/>
            <person name="Summerbell R.C."/>
            <person name="Xu J."/>
            <person name="Young S."/>
            <person name="Zeng Q."/>
            <person name="Birren B.W."/>
            <person name="Cuomo C.A."/>
            <person name="White T.C."/>
        </authorList>
    </citation>
    <scope>NUCLEOTIDE SEQUENCE [LARGE SCALE GENOMIC DNA]</scope>
    <source>
        <strain evidence="6">CBS 112818</strain>
    </source>
</reference>
<evidence type="ECO:0000256" key="3">
    <source>
        <dbReference type="SAM" id="Phobius"/>
    </source>
</evidence>
<dbReference type="SMART" id="SM00184">
    <property type="entry name" value="RING"/>
    <property type="match status" value="1"/>
</dbReference>
<evidence type="ECO:0000256" key="1">
    <source>
        <dbReference type="PROSITE-ProRule" id="PRU00175"/>
    </source>
</evidence>
<dbReference type="InterPro" id="IPR001841">
    <property type="entry name" value="Znf_RING"/>
</dbReference>
<dbReference type="EMBL" id="GG698513">
    <property type="protein sequence ID" value="EGD98630.1"/>
    <property type="molecule type" value="Genomic_DNA"/>
</dbReference>
<organism evidence="5 6">
    <name type="scientific">Trichophyton tonsurans (strain CBS 112818)</name>
    <name type="common">Scalp ringworm fungus</name>
    <dbReference type="NCBI Taxonomy" id="647933"/>
    <lineage>
        <taxon>Eukaryota</taxon>
        <taxon>Fungi</taxon>
        <taxon>Dikarya</taxon>
        <taxon>Ascomycota</taxon>
        <taxon>Pezizomycotina</taxon>
        <taxon>Eurotiomycetes</taxon>
        <taxon>Eurotiomycetidae</taxon>
        <taxon>Onygenales</taxon>
        <taxon>Arthrodermataceae</taxon>
        <taxon>Trichophyton</taxon>
    </lineage>
</organism>
<proteinExistence type="predicted"/>
<keyword evidence="1" id="KW-0862">Zinc</keyword>
<keyword evidence="3" id="KW-0472">Membrane</keyword>
<dbReference type="GO" id="GO:0008270">
    <property type="term" value="F:zinc ion binding"/>
    <property type="evidence" value="ECO:0007669"/>
    <property type="project" value="UniProtKB-KW"/>
</dbReference>
<dbReference type="AlphaFoldDB" id="F2S4Y1"/>
<dbReference type="SUPFAM" id="SSF57850">
    <property type="entry name" value="RING/U-box"/>
    <property type="match status" value="1"/>
</dbReference>
<name>F2S4Y1_TRIT1</name>
<dbReference type="GO" id="GO:0061630">
    <property type="term" value="F:ubiquitin protein ligase activity"/>
    <property type="evidence" value="ECO:0007669"/>
    <property type="project" value="TreeGrafter"/>
</dbReference>
<dbReference type="CDD" id="cd16454">
    <property type="entry name" value="RING-H2_PA-TM-RING"/>
    <property type="match status" value="1"/>
</dbReference>
<dbReference type="Proteomes" id="UP000009172">
    <property type="component" value="Unassembled WGS sequence"/>
</dbReference>
<keyword evidence="3" id="KW-0812">Transmembrane</keyword>
<keyword evidence="1" id="KW-0863">Zinc-finger</keyword>
<keyword evidence="3" id="KW-1133">Transmembrane helix</keyword>
<evidence type="ECO:0000313" key="5">
    <source>
        <dbReference type="EMBL" id="EGD98630.1"/>
    </source>
</evidence>
<dbReference type="Gene3D" id="3.30.40.10">
    <property type="entry name" value="Zinc/RING finger domain, C3HC4 (zinc finger)"/>
    <property type="match status" value="1"/>
</dbReference>
<dbReference type="PANTHER" id="PTHR22765:SF413">
    <property type="entry name" value="FINGER DOMAIN PROTEIN, PUTATIVE (AFU_ORTHOLOGUE AFUA_1G04600)-RELATED"/>
    <property type="match status" value="1"/>
</dbReference>
<protein>
    <recommendedName>
        <fullName evidence="4">RING-type domain-containing protein</fullName>
    </recommendedName>
</protein>
<keyword evidence="6" id="KW-1185">Reference proteome</keyword>
<dbReference type="PROSITE" id="PS50089">
    <property type="entry name" value="ZF_RING_2"/>
    <property type="match status" value="1"/>
</dbReference>
<dbReference type="HOGENOM" id="CLU_027981_0_0_1"/>
<feature type="region of interest" description="Disordered" evidence="2">
    <location>
        <begin position="456"/>
        <end position="477"/>
    </location>
</feature>
<keyword evidence="1" id="KW-0479">Metal-binding</keyword>
<sequence>MGKSSLVGPVLHGLSLTQCHLASSSFRVGTLVLPGETCDSPLPLNDTVSYQLDLGDNLVTLSSNGPGESISGLLYVPELSNDACNEEAKSLIPPNVTRRSDFPKPPCALMAIAPWISPNCTLAFLDAANDDRVVGTVLYIPNNSTSKLPMGNGTIWKLDEDDTWKLNHPFPVYAIPGAYGKQLVNEIALYSGNLSSVPHGNALSSEYGPKARARIFARVDVARGRSLMPNLWIFLLAVLGVLIVIIIISSILMRYIQRRRRLSLQRRIQAGEVDLEMLGIKRMTVPQHILDKMPLYTYSNDGNIMASAPAVTAVSQNIGQVPSPATPDNKKPAVVRSFVSQLFGNSRGSTANAQTKSGKRADARTQALPSNQDVGQLTFSQCTCPICLEDYVPGETTVRELPCRHIFHPGCIDTFLLQNSSLCPVCKISVLPVGYFPETVTNLMVRQERLARRIQEERERQRTNPRTNIPNIPLVNLPQNLRSNTADSAERQEAMRQRAVAMLGNERMAEDEERERAAARPKWLKVVHRLFPILR</sequence>
<evidence type="ECO:0000259" key="4">
    <source>
        <dbReference type="PROSITE" id="PS50089"/>
    </source>
</evidence>
<gene>
    <name evidence="5" type="ORF">TESG_06110</name>
</gene>
<dbReference type="GO" id="GO:0006511">
    <property type="term" value="P:ubiquitin-dependent protein catabolic process"/>
    <property type="evidence" value="ECO:0007669"/>
    <property type="project" value="TreeGrafter"/>
</dbReference>
<dbReference type="Pfam" id="PF13639">
    <property type="entry name" value="zf-RING_2"/>
    <property type="match status" value="1"/>
</dbReference>
<dbReference type="GO" id="GO:0005737">
    <property type="term" value="C:cytoplasm"/>
    <property type="evidence" value="ECO:0007669"/>
    <property type="project" value="TreeGrafter"/>
</dbReference>
<feature type="transmembrane region" description="Helical" evidence="3">
    <location>
        <begin position="231"/>
        <end position="256"/>
    </location>
</feature>
<dbReference type="OrthoDB" id="21204at2759"/>
<dbReference type="InterPro" id="IPR051826">
    <property type="entry name" value="E3_ubiquitin-ligase_domain"/>
</dbReference>
<accession>F2S4Y1</accession>
<dbReference type="PANTHER" id="PTHR22765">
    <property type="entry name" value="RING FINGER AND PROTEASE ASSOCIATED DOMAIN-CONTAINING"/>
    <property type="match status" value="1"/>
</dbReference>
<dbReference type="InterPro" id="IPR013083">
    <property type="entry name" value="Znf_RING/FYVE/PHD"/>
</dbReference>